<dbReference type="Proteomes" id="UP000316798">
    <property type="component" value="Chromosome"/>
</dbReference>
<comment type="similarity">
    <text evidence="1">Belongs to the thioesterase PaaI family.</text>
</comment>
<dbReference type="InterPro" id="IPR003736">
    <property type="entry name" value="PAAI_dom"/>
</dbReference>
<dbReference type="AlphaFoldDB" id="A0A515DB42"/>
<dbReference type="RefSeq" id="WP_142818910.1">
    <property type="nucleotide sequence ID" value="NZ_CP035503.1"/>
</dbReference>
<reference evidence="4 5" key="1">
    <citation type="submission" date="2019-01" db="EMBL/GenBank/DDBJ databases">
        <title>Genomic insights into a novel species Rhodoferax sp.</title>
        <authorList>
            <person name="Jin L."/>
        </authorList>
    </citation>
    <scope>NUCLEOTIDE SEQUENCE [LARGE SCALE GENOMIC DNA]</scope>
    <source>
        <strain evidence="4 5">CHu59-6-5</strain>
    </source>
</reference>
<dbReference type="InterPro" id="IPR039298">
    <property type="entry name" value="ACOT13"/>
</dbReference>
<name>A0A515DB42_9BURK</name>
<dbReference type="EMBL" id="CP035503">
    <property type="protein sequence ID" value="QDL37642.1"/>
    <property type="molecule type" value="Genomic_DNA"/>
</dbReference>
<evidence type="ECO:0000313" key="4">
    <source>
        <dbReference type="EMBL" id="QDL37642.1"/>
    </source>
</evidence>
<dbReference type="Pfam" id="PF03061">
    <property type="entry name" value="4HBT"/>
    <property type="match status" value="1"/>
</dbReference>
<protein>
    <submittedName>
        <fullName evidence="4">PaaI family thioesterase</fullName>
    </submittedName>
</protein>
<dbReference type="PANTHER" id="PTHR21660:SF1">
    <property type="entry name" value="ACYL-COENZYME A THIOESTERASE 13"/>
    <property type="match status" value="1"/>
</dbReference>
<dbReference type="CDD" id="cd03443">
    <property type="entry name" value="PaaI_thioesterase"/>
    <property type="match status" value="1"/>
</dbReference>
<keyword evidence="2" id="KW-0378">Hydrolase</keyword>
<dbReference type="NCBIfam" id="TIGR00369">
    <property type="entry name" value="unchar_dom_1"/>
    <property type="match status" value="1"/>
</dbReference>
<evidence type="ECO:0000259" key="3">
    <source>
        <dbReference type="Pfam" id="PF03061"/>
    </source>
</evidence>
<dbReference type="InterPro" id="IPR006683">
    <property type="entry name" value="Thioestr_dom"/>
</dbReference>
<gene>
    <name evidence="4" type="ORF">EUB48_10455</name>
</gene>
<dbReference type="GO" id="GO:0047617">
    <property type="term" value="F:fatty acyl-CoA hydrolase activity"/>
    <property type="evidence" value="ECO:0007669"/>
    <property type="project" value="InterPro"/>
</dbReference>
<dbReference type="OrthoDB" id="4717506at2"/>
<sequence>MKFGVEIPFVNHLGFELALFDGGYSELHYEARPEHLNSFSVTHGGASMTLLDVAMAVAARSVQKDMGVVTIEMKTSFMQPARGPLTAKGHLMHRTATMAFTEGTIYDREGRICAHATGTFKYVKRLPVGAKGSHPLSVISTD</sequence>
<evidence type="ECO:0000313" key="5">
    <source>
        <dbReference type="Proteomes" id="UP000316798"/>
    </source>
</evidence>
<evidence type="ECO:0000256" key="1">
    <source>
        <dbReference type="ARBA" id="ARBA00008324"/>
    </source>
</evidence>
<accession>A0A515DB42</accession>
<dbReference type="Gene3D" id="3.10.129.10">
    <property type="entry name" value="Hotdog Thioesterase"/>
    <property type="match status" value="1"/>
</dbReference>
<dbReference type="KEGG" id="rhf:EUB48_10455"/>
<feature type="domain" description="Thioesterase" evidence="3">
    <location>
        <begin position="40"/>
        <end position="114"/>
    </location>
</feature>
<dbReference type="SUPFAM" id="SSF54637">
    <property type="entry name" value="Thioesterase/thiol ester dehydrase-isomerase"/>
    <property type="match status" value="1"/>
</dbReference>
<dbReference type="InterPro" id="IPR029069">
    <property type="entry name" value="HotDog_dom_sf"/>
</dbReference>
<organism evidence="4 5">
    <name type="scientific">Rhodoferax sediminis</name>
    <dbReference type="NCBI Taxonomy" id="2509614"/>
    <lineage>
        <taxon>Bacteria</taxon>
        <taxon>Pseudomonadati</taxon>
        <taxon>Pseudomonadota</taxon>
        <taxon>Betaproteobacteria</taxon>
        <taxon>Burkholderiales</taxon>
        <taxon>Comamonadaceae</taxon>
        <taxon>Rhodoferax</taxon>
    </lineage>
</organism>
<keyword evidence="5" id="KW-1185">Reference proteome</keyword>
<proteinExistence type="inferred from homology"/>
<evidence type="ECO:0000256" key="2">
    <source>
        <dbReference type="ARBA" id="ARBA00022801"/>
    </source>
</evidence>
<dbReference type="PANTHER" id="PTHR21660">
    <property type="entry name" value="THIOESTERASE SUPERFAMILY MEMBER-RELATED"/>
    <property type="match status" value="1"/>
</dbReference>